<protein>
    <submittedName>
        <fullName evidence="3">Leucine-rich repeat-containing 40</fullName>
    </submittedName>
</protein>
<accession>A0A8H4LB69</accession>
<proteinExistence type="predicted"/>
<keyword evidence="4" id="KW-1185">Reference proteome</keyword>
<evidence type="ECO:0000313" key="4">
    <source>
        <dbReference type="Proteomes" id="UP000554235"/>
    </source>
</evidence>
<dbReference type="PANTHER" id="PTHR38113">
    <property type="match status" value="1"/>
</dbReference>
<evidence type="ECO:0000313" key="3">
    <source>
        <dbReference type="EMBL" id="KAF4465606.1"/>
    </source>
</evidence>
<feature type="region of interest" description="Disordered" evidence="1">
    <location>
        <begin position="152"/>
        <end position="172"/>
    </location>
</feature>
<feature type="domain" description="DUF2293" evidence="2">
    <location>
        <begin position="99"/>
        <end position="151"/>
    </location>
</feature>
<gene>
    <name evidence="3" type="ORF">FALBO_7552</name>
</gene>
<reference evidence="3 4" key="1">
    <citation type="submission" date="2020-01" db="EMBL/GenBank/DDBJ databases">
        <title>Identification and distribution of gene clusters putatively required for synthesis of sphingolipid metabolism inhibitors in phylogenetically diverse species of the filamentous fungus Fusarium.</title>
        <authorList>
            <person name="Kim H.-S."/>
            <person name="Busman M."/>
            <person name="Brown D.W."/>
            <person name="Divon H."/>
            <person name="Uhlig S."/>
            <person name="Proctor R.H."/>
        </authorList>
    </citation>
    <scope>NUCLEOTIDE SEQUENCE [LARGE SCALE GENOMIC DNA]</scope>
    <source>
        <strain evidence="3 4">NRRL 20459</strain>
    </source>
</reference>
<dbReference type="EMBL" id="JAADYS010001010">
    <property type="protein sequence ID" value="KAF4465606.1"/>
    <property type="molecule type" value="Genomic_DNA"/>
</dbReference>
<sequence>MANGPRLAKAICVSSEDDIPRGYSRLEQGNKYLTLNCRKEMANEKNTKYYQWQEKGRIVMAFPKHILASVRKEERRTRTVRKSAVVRADQKLREDFLAAMRQSYPNMPKEECLALAKIQMEKGKNRIARRRNVPMSQRVTLAVTAHAWHVQEQGGGGSQKNLRLWKSSNKNE</sequence>
<evidence type="ECO:0000259" key="2">
    <source>
        <dbReference type="Pfam" id="PF10056"/>
    </source>
</evidence>
<name>A0A8H4LB69_9HYPO</name>
<dbReference type="AlphaFoldDB" id="A0A8H4LB69"/>
<dbReference type="PANTHER" id="PTHR38113:SF2">
    <property type="entry name" value="DUF2293 DOMAIN-CONTAINING PROTEIN"/>
    <property type="match status" value="1"/>
</dbReference>
<evidence type="ECO:0000256" key="1">
    <source>
        <dbReference type="SAM" id="MobiDB-lite"/>
    </source>
</evidence>
<dbReference type="Proteomes" id="UP000554235">
    <property type="component" value="Unassembled WGS sequence"/>
</dbReference>
<dbReference type="OrthoDB" id="5056756at2759"/>
<organism evidence="3 4">
    <name type="scientific">Fusarium albosuccineum</name>
    <dbReference type="NCBI Taxonomy" id="1237068"/>
    <lineage>
        <taxon>Eukaryota</taxon>
        <taxon>Fungi</taxon>
        <taxon>Dikarya</taxon>
        <taxon>Ascomycota</taxon>
        <taxon>Pezizomycotina</taxon>
        <taxon>Sordariomycetes</taxon>
        <taxon>Hypocreomycetidae</taxon>
        <taxon>Hypocreales</taxon>
        <taxon>Nectriaceae</taxon>
        <taxon>Fusarium</taxon>
        <taxon>Fusarium decemcellulare species complex</taxon>
    </lineage>
</organism>
<dbReference type="InterPro" id="IPR018744">
    <property type="entry name" value="DUF2293"/>
</dbReference>
<dbReference type="Pfam" id="PF10056">
    <property type="entry name" value="DUF2293"/>
    <property type="match status" value="1"/>
</dbReference>
<comment type="caution">
    <text evidence="3">The sequence shown here is derived from an EMBL/GenBank/DDBJ whole genome shotgun (WGS) entry which is preliminary data.</text>
</comment>